<organism evidence="1 2">
    <name type="scientific">Peronosclerospora sorghi</name>
    <dbReference type="NCBI Taxonomy" id="230839"/>
    <lineage>
        <taxon>Eukaryota</taxon>
        <taxon>Sar</taxon>
        <taxon>Stramenopiles</taxon>
        <taxon>Oomycota</taxon>
        <taxon>Peronosporomycetes</taxon>
        <taxon>Peronosporales</taxon>
        <taxon>Peronosporaceae</taxon>
        <taxon>Peronosclerospora</taxon>
    </lineage>
</organism>
<proteinExistence type="predicted"/>
<comment type="caution">
    <text evidence="1">The sequence shown here is derived from an EMBL/GenBank/DDBJ whole genome shotgun (WGS) entry which is preliminary data.</text>
</comment>
<accession>A0ACC0WMF2</accession>
<keyword evidence="2" id="KW-1185">Reference proteome</keyword>
<protein>
    <submittedName>
        <fullName evidence="1">Uncharacterized protein</fullName>
    </submittedName>
</protein>
<gene>
    <name evidence="1" type="ORF">PsorP6_011454</name>
</gene>
<sequence>MLDLKVTQIPLHVLQVLEKEDTTMLTVVFVHCALKKSDAAMAVHEEREREDDESASTAITSAKYISLHLLLGTHLNTSLQIVLWKNNYRGESRRYAIHQEPGPQILSIEVGSSRTSTCTYYLPIHKNEPFFKTACVTLALCGNAEVRWLLQKPPPAVSSVNRLKIARLLHRPLEEHVLEF</sequence>
<reference evidence="1 2" key="1">
    <citation type="journal article" date="2022" name="bioRxiv">
        <title>The genome of the oomycete Peronosclerospora sorghi, a cosmopolitan pathogen of maize and sorghum, is inflated with dispersed pseudogenes.</title>
        <authorList>
            <person name="Fletcher K."/>
            <person name="Martin F."/>
            <person name="Isakeit T."/>
            <person name="Cavanaugh K."/>
            <person name="Magill C."/>
            <person name="Michelmore R."/>
        </authorList>
    </citation>
    <scope>NUCLEOTIDE SEQUENCE [LARGE SCALE GENOMIC DNA]</scope>
    <source>
        <strain evidence="1">P6</strain>
    </source>
</reference>
<dbReference type="Proteomes" id="UP001163321">
    <property type="component" value="Chromosome 12"/>
</dbReference>
<evidence type="ECO:0000313" key="2">
    <source>
        <dbReference type="Proteomes" id="UP001163321"/>
    </source>
</evidence>
<dbReference type="EMBL" id="CM047591">
    <property type="protein sequence ID" value="KAI9919204.1"/>
    <property type="molecule type" value="Genomic_DNA"/>
</dbReference>
<evidence type="ECO:0000313" key="1">
    <source>
        <dbReference type="EMBL" id="KAI9919204.1"/>
    </source>
</evidence>
<name>A0ACC0WMF2_9STRA</name>